<dbReference type="Gene3D" id="3.40.50.720">
    <property type="entry name" value="NAD(P)-binding Rossmann-like Domain"/>
    <property type="match status" value="1"/>
</dbReference>
<dbReference type="SUPFAM" id="SSF50129">
    <property type="entry name" value="GroES-like"/>
    <property type="match status" value="1"/>
</dbReference>
<name>A0A3L7J101_9MICO</name>
<dbReference type="InterPro" id="IPR020843">
    <property type="entry name" value="ER"/>
</dbReference>
<evidence type="ECO:0000259" key="1">
    <source>
        <dbReference type="SMART" id="SM00829"/>
    </source>
</evidence>
<dbReference type="InterPro" id="IPR011032">
    <property type="entry name" value="GroES-like_sf"/>
</dbReference>
<dbReference type="CDD" id="cd08267">
    <property type="entry name" value="MDR1"/>
    <property type="match status" value="1"/>
</dbReference>
<dbReference type="InterPro" id="IPR013154">
    <property type="entry name" value="ADH-like_N"/>
</dbReference>
<protein>
    <submittedName>
        <fullName evidence="2">NAD(P)-dependent alcohol dehydrogenase</fullName>
    </submittedName>
</protein>
<dbReference type="InterPro" id="IPR036291">
    <property type="entry name" value="NAD(P)-bd_dom_sf"/>
</dbReference>
<dbReference type="SUPFAM" id="SSF51735">
    <property type="entry name" value="NAD(P)-binding Rossmann-fold domains"/>
    <property type="match status" value="1"/>
</dbReference>
<dbReference type="PANTHER" id="PTHR11695">
    <property type="entry name" value="ALCOHOL DEHYDROGENASE RELATED"/>
    <property type="match status" value="1"/>
</dbReference>
<dbReference type="Gene3D" id="3.90.180.10">
    <property type="entry name" value="Medium-chain alcohol dehydrogenases, catalytic domain"/>
    <property type="match status" value="1"/>
</dbReference>
<comment type="caution">
    <text evidence="2">The sequence shown here is derived from an EMBL/GenBank/DDBJ whole genome shotgun (WGS) entry which is preliminary data.</text>
</comment>
<dbReference type="OrthoDB" id="9790818at2"/>
<dbReference type="Pfam" id="PF13602">
    <property type="entry name" value="ADH_zinc_N_2"/>
    <property type="match status" value="1"/>
</dbReference>
<sequence length="324" mass="33905">MKAVVQHKYGERDVFRIENVQAPEVGDHDVVVRVKAAGVDAGVWHTMAGKPYLLRLFGFGLRAPKQRIPGRDVAGTVSRVGAGVTRFVVGDEVFGTTLKGSYAEFTQTPETRLTQKPSNISFEQAAAASVSGCTAMHGVRDAGGLKAGQKVLVLGAGGGVGSFAVQIAVAMGATVTGVCSTNKVEFVSSLGATRVIDRSREDFAAGSDRYDLIIDTAGHTSLGRLRRVLTKRGTLVIVGGEGGGPLLGGFGRSLRAPLVSLFGSQKLRGLMSGEDLPTLEALRDLIGAGNVVPPVDRTFPLEQAGKAVEYLHDGRPVGKVVVTV</sequence>
<accession>A0A3L7J101</accession>
<reference evidence="2 3" key="1">
    <citation type="submission" date="2018-10" db="EMBL/GenBank/DDBJ databases">
        <authorList>
            <person name="Li J."/>
        </authorList>
    </citation>
    <scope>NUCLEOTIDE SEQUENCE [LARGE SCALE GENOMIC DNA]</scope>
    <source>
        <strain evidence="2 3">ZD1-4</strain>
    </source>
</reference>
<dbReference type="GO" id="GO:0016491">
    <property type="term" value="F:oxidoreductase activity"/>
    <property type="evidence" value="ECO:0007669"/>
    <property type="project" value="InterPro"/>
</dbReference>
<dbReference type="InterPro" id="IPR050700">
    <property type="entry name" value="YIM1/Zinc_Alcohol_DH_Fams"/>
</dbReference>
<organism evidence="2 3">
    <name type="scientific">Mycetocola zhadangensis</name>
    <dbReference type="NCBI Taxonomy" id="1164595"/>
    <lineage>
        <taxon>Bacteria</taxon>
        <taxon>Bacillati</taxon>
        <taxon>Actinomycetota</taxon>
        <taxon>Actinomycetes</taxon>
        <taxon>Micrococcales</taxon>
        <taxon>Microbacteriaceae</taxon>
        <taxon>Mycetocola</taxon>
    </lineage>
</organism>
<dbReference type="Pfam" id="PF08240">
    <property type="entry name" value="ADH_N"/>
    <property type="match status" value="1"/>
</dbReference>
<feature type="domain" description="Enoyl reductase (ER)" evidence="1">
    <location>
        <begin position="10"/>
        <end position="322"/>
    </location>
</feature>
<dbReference type="RefSeq" id="WP_121659150.1">
    <property type="nucleotide sequence ID" value="NZ_BMEK01000002.1"/>
</dbReference>
<dbReference type="AlphaFoldDB" id="A0A3L7J101"/>
<dbReference type="Proteomes" id="UP000282460">
    <property type="component" value="Unassembled WGS sequence"/>
</dbReference>
<evidence type="ECO:0000313" key="3">
    <source>
        <dbReference type="Proteomes" id="UP000282460"/>
    </source>
</evidence>
<keyword evidence="3" id="KW-1185">Reference proteome</keyword>
<proteinExistence type="predicted"/>
<gene>
    <name evidence="2" type="ORF">D9V28_07670</name>
</gene>
<dbReference type="SMART" id="SM00829">
    <property type="entry name" value="PKS_ER"/>
    <property type="match status" value="1"/>
</dbReference>
<dbReference type="EMBL" id="RCWJ01000002">
    <property type="protein sequence ID" value="RLQ84104.1"/>
    <property type="molecule type" value="Genomic_DNA"/>
</dbReference>
<evidence type="ECO:0000313" key="2">
    <source>
        <dbReference type="EMBL" id="RLQ84104.1"/>
    </source>
</evidence>
<dbReference type="PANTHER" id="PTHR11695:SF294">
    <property type="entry name" value="RETICULON-4-INTERACTING PROTEIN 1, MITOCHONDRIAL"/>
    <property type="match status" value="1"/>
</dbReference>